<dbReference type="Pfam" id="PF00096">
    <property type="entry name" value="zf-C2H2"/>
    <property type="match status" value="4"/>
</dbReference>
<organism evidence="7 8">
    <name type="scientific">Xylona heveae (strain CBS 132557 / TC161)</name>
    <dbReference type="NCBI Taxonomy" id="1328760"/>
    <lineage>
        <taxon>Eukaryota</taxon>
        <taxon>Fungi</taxon>
        <taxon>Dikarya</taxon>
        <taxon>Ascomycota</taxon>
        <taxon>Pezizomycotina</taxon>
        <taxon>Xylonomycetes</taxon>
        <taxon>Xylonales</taxon>
        <taxon>Xylonaceae</taxon>
        <taxon>Xylona</taxon>
    </lineage>
</organism>
<protein>
    <recommendedName>
        <fullName evidence="6">C2H2-type domain-containing protein</fullName>
    </recommendedName>
</protein>
<proteinExistence type="predicted"/>
<name>A0A165FR23_XYLHT</name>
<feature type="domain" description="C2H2-type" evidence="6">
    <location>
        <begin position="250"/>
        <end position="277"/>
    </location>
</feature>
<keyword evidence="2 4" id="KW-0863">Zinc-finger</keyword>
<sequence length="468" mass="51365">MEATNVLAPFEFNSRLVHEGSIMARNPHAEQFDLSMNSLVFPGIGPFLPLLPSGYGMNGMLGDNYASVTQGYGSNYSSHTSSHGFPSLTPHGPDTRNGHAIRTPPIKLEDDATSSFAFDVPSHVASPPETFTPSSAGPTEAQFATSVDVLMRAIQSKTNSEDVPSVDRHSSSNQPQTRAQGGPKSTKKKYQCSIPGCWKSFYQKTHLDIHTRAHTGVKPFICREPSCGQRFSQMGNLKTHERRHTGERPYECDICHKTFAQRGNVRAHKIVHLQAKPFTCRLDDCGKQFSQLGNLKSHQNKFHASSLNLLTERFASIHDGEPVSQNDRELWEYFASLYKNSNKGIKGRGKDRRISCTSTSRRHNSGPGSLSSEMGPESGDHAVSAECTCEQDTSARRRSPSQCLSQTSSESSGSAESFWAFKSSNTAPGEAGNIHGSMNSSMLTGHLHARGIYDGYMASMPMMHSYPR</sequence>
<gene>
    <name evidence="7" type="ORF">L228DRAFT_169367</name>
</gene>
<dbReference type="Gene3D" id="3.30.160.60">
    <property type="entry name" value="Classic Zinc Finger"/>
    <property type="match status" value="4"/>
</dbReference>
<feature type="region of interest" description="Disordered" evidence="5">
    <location>
        <begin position="76"/>
        <end position="102"/>
    </location>
</feature>
<dbReference type="OrthoDB" id="427030at2759"/>
<reference evidence="7 8" key="1">
    <citation type="journal article" date="2016" name="Fungal Biol.">
        <title>The genome of Xylona heveae provides a window into fungal endophytism.</title>
        <authorList>
            <person name="Gazis R."/>
            <person name="Kuo A."/>
            <person name="Riley R."/>
            <person name="LaButti K."/>
            <person name="Lipzen A."/>
            <person name="Lin J."/>
            <person name="Amirebrahimi M."/>
            <person name="Hesse C.N."/>
            <person name="Spatafora J.W."/>
            <person name="Henrissat B."/>
            <person name="Hainaut M."/>
            <person name="Grigoriev I.V."/>
            <person name="Hibbett D.S."/>
        </authorList>
    </citation>
    <scope>NUCLEOTIDE SEQUENCE [LARGE SCALE GENOMIC DNA]</scope>
    <source>
        <strain evidence="7 8">TC161</strain>
    </source>
</reference>
<evidence type="ECO:0000313" key="8">
    <source>
        <dbReference type="Proteomes" id="UP000076632"/>
    </source>
</evidence>
<dbReference type="STRING" id="1328760.A0A165FR23"/>
<evidence type="ECO:0000313" key="7">
    <source>
        <dbReference type="EMBL" id="KZF21275.1"/>
    </source>
</evidence>
<keyword evidence="8" id="KW-1185">Reference proteome</keyword>
<keyword evidence="1" id="KW-0479">Metal-binding</keyword>
<dbReference type="InterPro" id="IPR013087">
    <property type="entry name" value="Znf_C2H2_type"/>
</dbReference>
<evidence type="ECO:0000259" key="6">
    <source>
        <dbReference type="PROSITE" id="PS50157"/>
    </source>
</evidence>
<evidence type="ECO:0000256" key="3">
    <source>
        <dbReference type="ARBA" id="ARBA00022833"/>
    </source>
</evidence>
<dbReference type="FunFam" id="3.30.160.60:FF:002343">
    <property type="entry name" value="Zinc finger protein 33A"/>
    <property type="match status" value="1"/>
</dbReference>
<dbReference type="Proteomes" id="UP000076632">
    <property type="component" value="Unassembled WGS sequence"/>
</dbReference>
<feature type="domain" description="C2H2-type" evidence="6">
    <location>
        <begin position="278"/>
        <end position="308"/>
    </location>
</feature>
<evidence type="ECO:0000256" key="1">
    <source>
        <dbReference type="ARBA" id="ARBA00022723"/>
    </source>
</evidence>
<dbReference type="GO" id="GO:0000978">
    <property type="term" value="F:RNA polymerase II cis-regulatory region sequence-specific DNA binding"/>
    <property type="evidence" value="ECO:0007669"/>
    <property type="project" value="TreeGrafter"/>
</dbReference>
<dbReference type="FunFam" id="3.30.160.60:FF:000446">
    <property type="entry name" value="Zinc finger protein"/>
    <property type="match status" value="1"/>
</dbReference>
<dbReference type="PANTHER" id="PTHR23235">
    <property type="entry name" value="KRUEPPEL-LIKE TRANSCRIPTION FACTOR"/>
    <property type="match status" value="1"/>
</dbReference>
<dbReference type="RefSeq" id="XP_018186830.1">
    <property type="nucleotide sequence ID" value="XM_018329465.1"/>
</dbReference>
<dbReference type="GeneID" id="28894602"/>
<evidence type="ECO:0000256" key="4">
    <source>
        <dbReference type="PROSITE-ProRule" id="PRU00042"/>
    </source>
</evidence>
<dbReference type="SUPFAM" id="SSF57667">
    <property type="entry name" value="beta-beta-alpha zinc fingers"/>
    <property type="match status" value="2"/>
</dbReference>
<dbReference type="InParanoid" id="A0A165FR23"/>
<evidence type="ECO:0000256" key="5">
    <source>
        <dbReference type="SAM" id="MobiDB-lite"/>
    </source>
</evidence>
<accession>A0A165FR23</accession>
<dbReference type="SMART" id="SM00355">
    <property type="entry name" value="ZnF_C2H2"/>
    <property type="match status" value="4"/>
</dbReference>
<dbReference type="PROSITE" id="PS00028">
    <property type="entry name" value="ZINC_FINGER_C2H2_1"/>
    <property type="match status" value="4"/>
</dbReference>
<dbReference type="FunFam" id="3.30.160.60:FF:002349">
    <property type="entry name" value="Zinc finger and BTB domain-containing 40"/>
    <property type="match status" value="1"/>
</dbReference>
<dbReference type="GO" id="GO:0000981">
    <property type="term" value="F:DNA-binding transcription factor activity, RNA polymerase II-specific"/>
    <property type="evidence" value="ECO:0007669"/>
    <property type="project" value="TreeGrafter"/>
</dbReference>
<dbReference type="GO" id="GO:0008270">
    <property type="term" value="F:zinc ion binding"/>
    <property type="evidence" value="ECO:0007669"/>
    <property type="project" value="UniProtKB-KW"/>
</dbReference>
<dbReference type="EMBL" id="KV407461">
    <property type="protein sequence ID" value="KZF21275.1"/>
    <property type="molecule type" value="Genomic_DNA"/>
</dbReference>
<feature type="region of interest" description="Disordered" evidence="5">
    <location>
        <begin position="344"/>
        <end position="387"/>
    </location>
</feature>
<feature type="domain" description="C2H2-type" evidence="6">
    <location>
        <begin position="190"/>
        <end position="219"/>
    </location>
</feature>
<feature type="region of interest" description="Disordered" evidence="5">
    <location>
        <begin position="157"/>
        <end position="190"/>
    </location>
</feature>
<feature type="domain" description="C2H2-type" evidence="6">
    <location>
        <begin position="220"/>
        <end position="249"/>
    </location>
</feature>
<dbReference type="AlphaFoldDB" id="A0A165FR23"/>
<dbReference type="InterPro" id="IPR036236">
    <property type="entry name" value="Znf_C2H2_sf"/>
</dbReference>
<evidence type="ECO:0000256" key="2">
    <source>
        <dbReference type="ARBA" id="ARBA00022771"/>
    </source>
</evidence>
<keyword evidence="3" id="KW-0862">Zinc</keyword>
<dbReference type="PROSITE" id="PS50157">
    <property type="entry name" value="ZINC_FINGER_C2H2_2"/>
    <property type="match status" value="4"/>
</dbReference>
<dbReference type="PANTHER" id="PTHR23235:SF120">
    <property type="entry name" value="KRUPPEL-LIKE FACTOR 15"/>
    <property type="match status" value="1"/>
</dbReference>